<keyword evidence="4 5" id="KW-0663">Pyridoxal phosphate</keyword>
<evidence type="ECO:0000256" key="6">
    <source>
        <dbReference type="SAM" id="MobiDB-lite"/>
    </source>
</evidence>
<comment type="similarity">
    <text evidence="2">Belongs to the class-II pyridoxal-phosphate-dependent aminotransferase family. BioF subfamily.</text>
</comment>
<dbReference type="InterPro" id="IPR001917">
    <property type="entry name" value="Aminotrans_II_pyridoxalP_BS"/>
</dbReference>
<dbReference type="InterPro" id="IPR015422">
    <property type="entry name" value="PyrdxlP-dep_Trfase_small"/>
</dbReference>
<dbReference type="Proteomes" id="UP000192927">
    <property type="component" value="Unassembled WGS sequence"/>
</dbReference>
<protein>
    <submittedName>
        <fullName evidence="8">8-amino-7-oxononanoate synthase</fullName>
    </submittedName>
</protein>
<sequence length="334" mass="36108">MAPQPPSPQNPPPPLPTSTTLPTPPTPLLDTLRRTLDHRQTRSALRKLTITPPTSIDFSSNDFLSLSTSSTLHSLFLHELHPRTPSFQLGSRGSRLLDGNSVYAEELEHSIAAFHHAPTGLLFNSGFDANAGFFACIPQAGDVVIYDEYIHASVHEGMRLSRAGACVPFAHNELAEFERVLQDKVEGDEMIRSGRRNVFVAVESVYSMDGDVAPIQGIVEVVERMLPGGNGLVVVDEAHSTGITGPGGRGVVCGLGLEARVFARLHTFGKALASSGAIILCSPVTREYLFNYARPLIYTTFMSFPALAAIRVAYDFMMQGSTEPVCITPTSTDT</sequence>
<keyword evidence="9" id="KW-1185">Reference proteome</keyword>
<evidence type="ECO:0000256" key="5">
    <source>
        <dbReference type="RuleBase" id="RU003693"/>
    </source>
</evidence>
<dbReference type="InterPro" id="IPR015421">
    <property type="entry name" value="PyrdxlP-dep_Trfase_major"/>
</dbReference>
<dbReference type="InterPro" id="IPR050087">
    <property type="entry name" value="AON_synthase_class-II"/>
</dbReference>
<feature type="region of interest" description="Disordered" evidence="6">
    <location>
        <begin position="1"/>
        <end position="25"/>
    </location>
</feature>
<evidence type="ECO:0000256" key="1">
    <source>
        <dbReference type="ARBA" id="ARBA00001933"/>
    </source>
</evidence>
<evidence type="ECO:0000256" key="3">
    <source>
        <dbReference type="ARBA" id="ARBA00022679"/>
    </source>
</evidence>
<feature type="domain" description="Aminotransferase class I/classII large" evidence="7">
    <location>
        <begin position="56"/>
        <end position="311"/>
    </location>
</feature>
<evidence type="ECO:0000313" key="8">
    <source>
        <dbReference type="EMBL" id="SLM35099.1"/>
    </source>
</evidence>
<accession>A0A1W5CWR5</accession>
<dbReference type="PROSITE" id="PS00599">
    <property type="entry name" value="AA_TRANSFER_CLASS_2"/>
    <property type="match status" value="1"/>
</dbReference>
<dbReference type="InterPro" id="IPR004839">
    <property type="entry name" value="Aminotransferase_I/II_large"/>
</dbReference>
<dbReference type="Pfam" id="PF00155">
    <property type="entry name" value="Aminotran_1_2"/>
    <property type="match status" value="1"/>
</dbReference>
<dbReference type="GO" id="GO:0030170">
    <property type="term" value="F:pyridoxal phosphate binding"/>
    <property type="evidence" value="ECO:0007669"/>
    <property type="project" value="InterPro"/>
</dbReference>
<reference evidence="9" key="1">
    <citation type="submission" date="2017-03" db="EMBL/GenBank/DDBJ databases">
        <authorList>
            <person name="Sharma R."/>
            <person name="Thines M."/>
        </authorList>
    </citation>
    <scope>NUCLEOTIDE SEQUENCE [LARGE SCALE GENOMIC DNA]</scope>
</reference>
<keyword evidence="3" id="KW-0808">Transferase</keyword>
<evidence type="ECO:0000256" key="4">
    <source>
        <dbReference type="ARBA" id="ARBA00022898"/>
    </source>
</evidence>
<dbReference type="PANTHER" id="PTHR13693:SF77">
    <property type="entry name" value="8-AMINO-7-OXONONANOATE SYNTHASE"/>
    <property type="match status" value="1"/>
</dbReference>
<dbReference type="PANTHER" id="PTHR13693">
    <property type="entry name" value="CLASS II AMINOTRANSFERASE/8-AMINO-7-OXONONANOATE SYNTHASE"/>
    <property type="match status" value="1"/>
</dbReference>
<comment type="cofactor">
    <cofactor evidence="1 5">
        <name>pyridoxal 5'-phosphate</name>
        <dbReference type="ChEBI" id="CHEBI:597326"/>
    </cofactor>
</comment>
<evidence type="ECO:0000313" key="9">
    <source>
        <dbReference type="Proteomes" id="UP000192927"/>
    </source>
</evidence>
<evidence type="ECO:0000259" key="7">
    <source>
        <dbReference type="Pfam" id="PF00155"/>
    </source>
</evidence>
<dbReference type="GO" id="GO:0016740">
    <property type="term" value="F:transferase activity"/>
    <property type="evidence" value="ECO:0007669"/>
    <property type="project" value="UniProtKB-KW"/>
</dbReference>
<organism evidence="8 9">
    <name type="scientific">Lasallia pustulata</name>
    <dbReference type="NCBI Taxonomy" id="136370"/>
    <lineage>
        <taxon>Eukaryota</taxon>
        <taxon>Fungi</taxon>
        <taxon>Dikarya</taxon>
        <taxon>Ascomycota</taxon>
        <taxon>Pezizomycotina</taxon>
        <taxon>Lecanoromycetes</taxon>
        <taxon>OSLEUM clade</taxon>
        <taxon>Umbilicariomycetidae</taxon>
        <taxon>Umbilicariales</taxon>
        <taxon>Umbilicariaceae</taxon>
        <taxon>Lasallia</taxon>
    </lineage>
</organism>
<dbReference type="GO" id="GO:0009102">
    <property type="term" value="P:biotin biosynthetic process"/>
    <property type="evidence" value="ECO:0007669"/>
    <property type="project" value="TreeGrafter"/>
</dbReference>
<dbReference type="Gene3D" id="3.40.640.10">
    <property type="entry name" value="Type I PLP-dependent aspartate aminotransferase-like (Major domain)"/>
    <property type="match status" value="1"/>
</dbReference>
<evidence type="ECO:0000256" key="2">
    <source>
        <dbReference type="ARBA" id="ARBA00010008"/>
    </source>
</evidence>
<dbReference type="AlphaFoldDB" id="A0A1W5CWR5"/>
<proteinExistence type="inferred from homology"/>
<dbReference type="Gene3D" id="3.90.1150.10">
    <property type="entry name" value="Aspartate Aminotransferase, domain 1"/>
    <property type="match status" value="1"/>
</dbReference>
<dbReference type="SUPFAM" id="SSF53383">
    <property type="entry name" value="PLP-dependent transferases"/>
    <property type="match status" value="1"/>
</dbReference>
<name>A0A1W5CWR5_9LECA</name>
<dbReference type="InterPro" id="IPR015424">
    <property type="entry name" value="PyrdxlP-dep_Trfase"/>
</dbReference>
<dbReference type="EMBL" id="FWEW01000537">
    <property type="protein sequence ID" value="SLM35099.1"/>
    <property type="molecule type" value="Genomic_DNA"/>
</dbReference>